<evidence type="ECO:0000313" key="1">
    <source>
        <dbReference type="EMBL" id="PWK28596.1"/>
    </source>
</evidence>
<dbReference type="RefSeq" id="WP_146199071.1">
    <property type="nucleotide sequence ID" value="NZ_QGGO01000003.1"/>
</dbReference>
<accession>A0A316EDH9</accession>
<dbReference type="AlphaFoldDB" id="A0A316EDH9"/>
<dbReference type="Proteomes" id="UP000245489">
    <property type="component" value="Unassembled WGS sequence"/>
</dbReference>
<protein>
    <submittedName>
        <fullName evidence="1">Uncharacterized protein</fullName>
    </submittedName>
</protein>
<evidence type="ECO:0000313" key="2">
    <source>
        <dbReference type="Proteomes" id="UP000245489"/>
    </source>
</evidence>
<name>A0A316EDH9_9BACT</name>
<sequence length="386" mass="44950">MRTHKKYFEKSLCYIFIIILFNSCSSGMKQLQKGNFDEAVFTSVERLQKSSDNSKALAVLHDAYPLAVENHKRTIRNFENSHEPFRWEKALAEYQQLNKIHDMIARSPVSVREVGMPQNYINEVESARKLAADERYQAGMVAMNSKENRLAAKDAIGHFQRVNELMPNYKDINQQLDLAYQYATYRVIIEPVHDVFRLRSNEYQILQEAFNREIFRSKLPSQFVKYYTTIDVQKEKFPIHEIVKMSLVNMSLPIKTVNSSVENFTKSVKTGTKKNKDSTVVDIYKDVTARITTYTKTIVMNGTVELKVFDYRTNNVITQEVRNEAYTWTDSWQKFEGNPEALNGKKVPTATNYGNVEPSEITFFTNISNQFANYFQGRLRKAYRDM</sequence>
<dbReference type="EMBL" id="QGGO01000003">
    <property type="protein sequence ID" value="PWK28596.1"/>
    <property type="molecule type" value="Genomic_DNA"/>
</dbReference>
<comment type="caution">
    <text evidence="1">The sequence shown here is derived from an EMBL/GenBank/DDBJ whole genome shotgun (WGS) entry which is preliminary data.</text>
</comment>
<proteinExistence type="predicted"/>
<reference evidence="1 2" key="1">
    <citation type="submission" date="2018-05" db="EMBL/GenBank/DDBJ databases">
        <title>Genomic Encyclopedia of Archaeal and Bacterial Type Strains, Phase II (KMG-II): from individual species to whole genera.</title>
        <authorList>
            <person name="Goeker M."/>
        </authorList>
    </citation>
    <scope>NUCLEOTIDE SEQUENCE [LARGE SCALE GENOMIC DNA]</scope>
    <source>
        <strain evidence="1 2">DSM 22214</strain>
    </source>
</reference>
<organism evidence="1 2">
    <name type="scientific">Arcicella aurantiaca</name>
    <dbReference type="NCBI Taxonomy" id="591202"/>
    <lineage>
        <taxon>Bacteria</taxon>
        <taxon>Pseudomonadati</taxon>
        <taxon>Bacteroidota</taxon>
        <taxon>Cytophagia</taxon>
        <taxon>Cytophagales</taxon>
        <taxon>Flectobacillaceae</taxon>
        <taxon>Arcicella</taxon>
    </lineage>
</organism>
<gene>
    <name evidence="1" type="ORF">LV89_00800</name>
</gene>
<keyword evidence="2" id="KW-1185">Reference proteome</keyword>
<dbReference type="OrthoDB" id="1489643at2"/>